<name>A0ABR1FGE2_AURAN</name>
<reference evidence="3 4" key="1">
    <citation type="submission" date="2024-03" db="EMBL/GenBank/DDBJ databases">
        <title>Aureococcus anophagefferens CCMP1851 and Kratosvirus quantuckense: Draft genome of a second virus-susceptible host strain in the model system.</title>
        <authorList>
            <person name="Chase E."/>
            <person name="Truchon A.R."/>
            <person name="Schepens W."/>
            <person name="Wilhelm S.W."/>
        </authorList>
    </citation>
    <scope>NUCLEOTIDE SEQUENCE [LARGE SCALE GENOMIC DNA]</scope>
    <source>
        <strain evidence="3 4">CCMP1851</strain>
    </source>
</reference>
<organism evidence="3 4">
    <name type="scientific">Aureococcus anophagefferens</name>
    <name type="common">Harmful bloom alga</name>
    <dbReference type="NCBI Taxonomy" id="44056"/>
    <lineage>
        <taxon>Eukaryota</taxon>
        <taxon>Sar</taxon>
        <taxon>Stramenopiles</taxon>
        <taxon>Ochrophyta</taxon>
        <taxon>Pelagophyceae</taxon>
        <taxon>Pelagomonadales</taxon>
        <taxon>Pelagomonadaceae</taxon>
        <taxon>Aureococcus</taxon>
    </lineage>
</organism>
<gene>
    <name evidence="3" type="ORF">SO694_00180041</name>
</gene>
<evidence type="ECO:0000313" key="4">
    <source>
        <dbReference type="Proteomes" id="UP001363151"/>
    </source>
</evidence>
<protein>
    <submittedName>
        <fullName evidence="3">Uncharacterized protein</fullName>
    </submittedName>
</protein>
<proteinExistence type="predicted"/>
<evidence type="ECO:0000313" key="3">
    <source>
        <dbReference type="EMBL" id="KAK7230322.1"/>
    </source>
</evidence>
<comment type="caution">
    <text evidence="3">The sequence shown here is derived from an EMBL/GenBank/DDBJ whole genome shotgun (WGS) entry which is preliminary data.</text>
</comment>
<accession>A0ABR1FGE2</accession>
<feature type="chain" id="PRO_5046460548" evidence="2">
    <location>
        <begin position="21"/>
        <end position="434"/>
    </location>
</feature>
<feature type="signal peptide" evidence="2">
    <location>
        <begin position="1"/>
        <end position="20"/>
    </location>
</feature>
<dbReference type="EMBL" id="JBBJCI010000437">
    <property type="protein sequence ID" value="KAK7230322.1"/>
    <property type="molecule type" value="Genomic_DNA"/>
</dbReference>
<evidence type="ECO:0000256" key="2">
    <source>
        <dbReference type="SAM" id="SignalP"/>
    </source>
</evidence>
<dbReference type="Proteomes" id="UP001363151">
    <property type="component" value="Unassembled WGS sequence"/>
</dbReference>
<keyword evidence="4" id="KW-1185">Reference proteome</keyword>
<evidence type="ECO:0000256" key="1">
    <source>
        <dbReference type="SAM" id="MobiDB-lite"/>
    </source>
</evidence>
<keyword evidence="2" id="KW-0732">Signal</keyword>
<feature type="region of interest" description="Disordered" evidence="1">
    <location>
        <begin position="239"/>
        <end position="265"/>
    </location>
</feature>
<sequence length="434" mass="47714">MRAATLRLLATAALAARADAALPAALAKASSVLKSGRVLAQLRTFFASGGPGSRFRIGLELGCVEGGQRLGTAASRQWRKPADHDLLDSKWGLESSLPLMVASSPWFARPGERANASLVVFRPRAHASDLSRCRAAVDPRNDRTDLWPSPPRAASPAFLSPAYRPPFADVLDWPAFSATLRRDDVGTLRDALAKLDHAALHANLLKVRDLFAFHVDAGARRRALPLAVFEMWRRARARARGRPLRGPRRPAGRRRGPRRRGRRARARARAARADVAYACAGDGESCAYSRAGRRRGCSTRTPMACGTIKPETPEDVLLTFVGELASNDDFDIDTQDRMNSVGLFPNHMLDAEMFEGYIDNVPRLQELIDGADIEVCIGFMQRFQPQITSMASLLAFYHACLMREPRGSHAKIITYQRFWVSRGHGPGAAVSRTK</sequence>